<keyword evidence="10" id="KW-1185">Reference proteome</keyword>
<keyword evidence="2" id="KW-0547">Nucleotide-binding</keyword>
<sequence length="1200" mass="136634">MYGLLLENMAEYIRQTYGEERWEDIRRQAGVEQPSFSVHQVYPENLITRLAKKAQEVLGITEREFMDQMGVYFVGFVSQYGYDRVLSVLGRHMRDFLNGLDNLHEYLKFSYPRMRAPSFICENETRHGLTLHYRSKRRGFVYYAMGQIREVARHFYHKEMRIELVREELLFDTVHVTFQLTFDNRAFTLASLAMTREEKHLPISASVLFEIFPFCIVFGSDMVVRSIGNSLLVILPDLVGKKVTNWFDLVRPLIAFKFETILNRTNNIFELVTVEAVMHEKAPDRKNELMRLSDESDGTTEKNLRLKGQMIYMDNWRMMMYLGTPVMPDLAALVSTGLYINDLSMHDFSRDLMLAECSQKTCRKVYHHIMCVSITAEQYQNFTEEEKGKWVCPECRCNIPKVDNTNTPIRGVCVMDKSFSPSFYVNKERRDRHNYREVCNDSRIIEEIREFRMEMISRLDDQMKEYKRLEKRFINTETELRELKNIMNVVQQKANKVDELEERIKVLTEINERLETTLTVKNTTKEILQTNVEQLVSFANITKQNKNTIVINNGPNKKGVFAKSPSHCNNSTVSISEKTPNSSSNNFNNESKKDGVATKSAELSSVHKCSVSINENQVNSVSVNSTKNAKDTLEKEENWTVVKRMAQVSGKYVIYAAPYVNVYVNDDNNNERTGCRNLKSIRITPSSTTDTGWQLNNFSAKLQILFQVETIGDAYMVVSGAPEKEDNHAEKVCDMALDMVEAITDLKDPSTGSHLSIRVGVHSGAVVAGIVGLKMPRYCLFGDSVNTASRMESTSEAMRIHISQTTQELLSPSYQVVERGEIQVKGKGAMKTYWLEGRESRPSLSKMISSQLQPGNELEWERAVDVRDSIAEHSAQQMHNKEHLLNYQHLPNAVNSALNSSIHSAGNLISSNPRNQAPTVTSPVEERRMYSPVTFQDVARRSVANSPNRVERERSEYLEQYQNSTISIRKHSYIQTNKDSRTTSTSGGGVWTDAESLDPQRTLDSLNSSFCYSSTSPCRAGTAPDGKDREQDSFLFEPRYPGSMSLVMAGSCPSLRTDPALTSAPKNSTEEIETDTEYQDAHTEISPSGHVCTISENIESNNPKQGKVGRFKARIAPGHHKNCTQKQIKQDSIKEKNPPIQSGSVLPHGHHHTKNVNHHQCCGAFGNPHISDKFTPSQKEIPKSTVMEKIKSQFKMSFTR</sequence>
<dbReference type="AlphaFoldDB" id="A0A8S3XD91"/>
<feature type="compositionally biased region" description="Polar residues" evidence="7">
    <location>
        <begin position="570"/>
        <end position="580"/>
    </location>
</feature>
<keyword evidence="4" id="KW-0141">cGMP biosynthesis</keyword>
<dbReference type="GO" id="GO:0004383">
    <property type="term" value="F:guanylate cyclase activity"/>
    <property type="evidence" value="ECO:0007669"/>
    <property type="project" value="UniProtKB-EC"/>
</dbReference>
<dbReference type="Pfam" id="PF00211">
    <property type="entry name" value="Guanylate_cyc"/>
    <property type="match status" value="1"/>
</dbReference>
<dbReference type="EMBL" id="CAJQZP010001060">
    <property type="protein sequence ID" value="CAG5013966.1"/>
    <property type="molecule type" value="Genomic_DNA"/>
</dbReference>
<proteinExistence type="inferred from homology"/>
<evidence type="ECO:0000259" key="8">
    <source>
        <dbReference type="PROSITE" id="PS50125"/>
    </source>
</evidence>
<keyword evidence="6" id="KW-0175">Coiled coil</keyword>
<dbReference type="GO" id="GO:0019826">
    <property type="term" value="F:oxygen sensor activity"/>
    <property type="evidence" value="ECO:0007669"/>
    <property type="project" value="TreeGrafter"/>
</dbReference>
<dbReference type="GO" id="GO:0038060">
    <property type="term" value="P:nitric oxide-cGMP-mediated signaling"/>
    <property type="evidence" value="ECO:0007669"/>
    <property type="project" value="TreeGrafter"/>
</dbReference>
<dbReference type="GO" id="GO:0070482">
    <property type="term" value="P:response to oxygen levels"/>
    <property type="evidence" value="ECO:0007669"/>
    <property type="project" value="TreeGrafter"/>
</dbReference>
<feature type="region of interest" description="Disordered" evidence="7">
    <location>
        <begin position="977"/>
        <end position="996"/>
    </location>
</feature>
<dbReference type="CDD" id="cd07302">
    <property type="entry name" value="CHD"/>
    <property type="match status" value="1"/>
</dbReference>
<dbReference type="OrthoDB" id="6127067at2759"/>
<dbReference type="GO" id="GO:0008074">
    <property type="term" value="C:guanylate cyclase complex, soluble"/>
    <property type="evidence" value="ECO:0007669"/>
    <property type="project" value="TreeGrafter"/>
</dbReference>
<dbReference type="Pfam" id="PF07700">
    <property type="entry name" value="HNOB"/>
    <property type="match status" value="1"/>
</dbReference>
<evidence type="ECO:0000256" key="7">
    <source>
        <dbReference type="SAM" id="MobiDB-lite"/>
    </source>
</evidence>
<feature type="compositionally biased region" description="Basic and acidic residues" evidence="7">
    <location>
        <begin position="1128"/>
        <end position="1137"/>
    </location>
</feature>
<dbReference type="InterPro" id="IPR011644">
    <property type="entry name" value="Heme_NO-bd"/>
</dbReference>
<evidence type="ECO:0000256" key="2">
    <source>
        <dbReference type="ARBA" id="ARBA00022741"/>
    </source>
</evidence>
<feature type="coiled-coil region" evidence="6">
    <location>
        <begin position="452"/>
        <end position="517"/>
    </location>
</feature>
<organism evidence="9 10">
    <name type="scientific">Parnassius apollo</name>
    <name type="common">Apollo butterfly</name>
    <name type="synonym">Papilio apollo</name>
    <dbReference type="NCBI Taxonomy" id="110799"/>
    <lineage>
        <taxon>Eukaryota</taxon>
        <taxon>Metazoa</taxon>
        <taxon>Ecdysozoa</taxon>
        <taxon>Arthropoda</taxon>
        <taxon>Hexapoda</taxon>
        <taxon>Insecta</taxon>
        <taxon>Pterygota</taxon>
        <taxon>Neoptera</taxon>
        <taxon>Endopterygota</taxon>
        <taxon>Lepidoptera</taxon>
        <taxon>Glossata</taxon>
        <taxon>Ditrysia</taxon>
        <taxon>Papilionoidea</taxon>
        <taxon>Papilionidae</taxon>
        <taxon>Parnassiinae</taxon>
        <taxon>Parnassini</taxon>
        <taxon>Parnassius</taxon>
        <taxon>Parnassius</taxon>
    </lineage>
</organism>
<dbReference type="Proteomes" id="UP000691718">
    <property type="component" value="Unassembled WGS sequence"/>
</dbReference>
<name>A0A8S3XD91_PARAO</name>
<dbReference type="PANTHER" id="PTHR45655:SF10">
    <property type="entry name" value="SOLUBLE GUANYLATE CYCLASE 88E"/>
    <property type="match status" value="1"/>
</dbReference>
<dbReference type="PANTHER" id="PTHR45655">
    <property type="entry name" value="GUANYLATE CYCLASE SOLUBLE SUBUNIT BETA-2"/>
    <property type="match status" value="1"/>
</dbReference>
<comment type="similarity">
    <text evidence="5">Belongs to the adenylyl cyclase class-4/guanylyl cyclase family.</text>
</comment>
<dbReference type="EC" id="4.6.1.2" evidence="1"/>
<dbReference type="SMART" id="SM00044">
    <property type="entry name" value="CYCc"/>
    <property type="match status" value="1"/>
</dbReference>
<dbReference type="InterPro" id="IPR018297">
    <property type="entry name" value="A/G_cyclase_CS"/>
</dbReference>
<dbReference type="GO" id="GO:0020037">
    <property type="term" value="F:heme binding"/>
    <property type="evidence" value="ECO:0007669"/>
    <property type="project" value="InterPro"/>
</dbReference>
<feature type="domain" description="Guanylate cyclase" evidence="8">
    <location>
        <begin position="706"/>
        <end position="792"/>
    </location>
</feature>
<feature type="compositionally biased region" description="Basic residues" evidence="7">
    <location>
        <begin position="1148"/>
        <end position="1157"/>
    </location>
</feature>
<dbReference type="PROSITE" id="PS00452">
    <property type="entry name" value="GUANYLATE_CYCLASE_1"/>
    <property type="match status" value="1"/>
</dbReference>
<comment type="caution">
    <text evidence="9">The sequence shown here is derived from an EMBL/GenBank/DDBJ whole genome shotgun (WGS) entry which is preliminary data.</text>
</comment>
<gene>
    <name evidence="9" type="ORF">PAPOLLO_LOCUS16046</name>
</gene>
<dbReference type="GO" id="GO:0000166">
    <property type="term" value="F:nucleotide binding"/>
    <property type="evidence" value="ECO:0007669"/>
    <property type="project" value="UniProtKB-KW"/>
</dbReference>
<feature type="region of interest" description="Disordered" evidence="7">
    <location>
        <begin position="1128"/>
        <end position="1160"/>
    </location>
</feature>
<evidence type="ECO:0000256" key="5">
    <source>
        <dbReference type="RuleBase" id="RU000405"/>
    </source>
</evidence>
<reference evidence="9" key="1">
    <citation type="submission" date="2021-04" db="EMBL/GenBank/DDBJ databases">
        <authorList>
            <person name="Tunstrom K."/>
        </authorList>
    </citation>
    <scope>NUCLEOTIDE SEQUENCE</scope>
</reference>
<evidence type="ECO:0000313" key="10">
    <source>
        <dbReference type="Proteomes" id="UP000691718"/>
    </source>
</evidence>
<keyword evidence="3 5" id="KW-0456">Lyase</keyword>
<dbReference type="InterPro" id="IPR011645">
    <property type="entry name" value="HNOB_dom_associated"/>
</dbReference>
<evidence type="ECO:0000256" key="6">
    <source>
        <dbReference type="SAM" id="Coils"/>
    </source>
</evidence>
<dbReference type="PROSITE" id="PS50125">
    <property type="entry name" value="GUANYLATE_CYCLASE_2"/>
    <property type="match status" value="1"/>
</dbReference>
<accession>A0A8S3XD91</accession>
<evidence type="ECO:0000313" key="9">
    <source>
        <dbReference type="EMBL" id="CAG5013966.1"/>
    </source>
</evidence>
<feature type="region of interest" description="Disordered" evidence="7">
    <location>
        <begin position="570"/>
        <end position="599"/>
    </location>
</feature>
<protein>
    <recommendedName>
        <fullName evidence="1">guanylate cyclase</fullName>
        <ecNumber evidence="1">4.6.1.2</ecNumber>
    </recommendedName>
</protein>
<dbReference type="GO" id="GO:0070026">
    <property type="term" value="F:nitric oxide binding"/>
    <property type="evidence" value="ECO:0007669"/>
    <property type="project" value="TreeGrafter"/>
</dbReference>
<evidence type="ECO:0000256" key="4">
    <source>
        <dbReference type="ARBA" id="ARBA00023293"/>
    </source>
</evidence>
<dbReference type="Pfam" id="PF07701">
    <property type="entry name" value="HNOBA"/>
    <property type="match status" value="1"/>
</dbReference>
<evidence type="ECO:0000256" key="3">
    <source>
        <dbReference type="ARBA" id="ARBA00023239"/>
    </source>
</evidence>
<dbReference type="InterPro" id="IPR001054">
    <property type="entry name" value="A/G_cyclase"/>
</dbReference>
<evidence type="ECO:0000256" key="1">
    <source>
        <dbReference type="ARBA" id="ARBA00012202"/>
    </source>
</evidence>